<dbReference type="Proteomes" id="UP000645828">
    <property type="component" value="Unassembled WGS sequence"/>
</dbReference>
<dbReference type="AlphaFoldDB" id="A0A811Y6D7"/>
<reference evidence="4" key="1">
    <citation type="submission" date="2020-12" db="EMBL/GenBank/DDBJ databases">
        <authorList>
            <consortium name="Molecular Ecology Group"/>
        </authorList>
    </citation>
    <scope>NUCLEOTIDE SEQUENCE</scope>
    <source>
        <strain evidence="4">TBG_1078</strain>
    </source>
</reference>
<keyword evidence="5" id="KW-1185">Reference proteome</keyword>
<evidence type="ECO:0000256" key="3">
    <source>
        <dbReference type="ARBA" id="ARBA00023027"/>
    </source>
</evidence>
<dbReference type="GO" id="GO:0006574">
    <property type="term" value="P:L-valine catabolic process"/>
    <property type="evidence" value="ECO:0007669"/>
    <property type="project" value="TreeGrafter"/>
</dbReference>
<evidence type="ECO:0000256" key="1">
    <source>
        <dbReference type="ARBA" id="ARBA00005023"/>
    </source>
</evidence>
<comment type="pathway">
    <text evidence="1">Amino-acid degradation.</text>
</comment>
<dbReference type="PANTHER" id="PTHR22981">
    <property type="entry name" value="3-HYDROXYISOBUTYRATE DEHYDROGENASE-RELATED"/>
    <property type="match status" value="1"/>
</dbReference>
<comment type="caution">
    <text evidence="4">The sequence shown here is derived from an EMBL/GenBank/DDBJ whole genome shotgun (WGS) entry which is preliminary data.</text>
</comment>
<keyword evidence="3" id="KW-0520">NAD</keyword>
<evidence type="ECO:0000256" key="2">
    <source>
        <dbReference type="ARBA" id="ARBA00023002"/>
    </source>
</evidence>
<gene>
    <name evidence="4" type="ORF">NYPRO_LOCUS3979</name>
</gene>
<evidence type="ECO:0000313" key="4">
    <source>
        <dbReference type="EMBL" id="CAD7671184.1"/>
    </source>
</evidence>
<dbReference type="GO" id="GO:0005739">
    <property type="term" value="C:mitochondrion"/>
    <property type="evidence" value="ECO:0007669"/>
    <property type="project" value="TreeGrafter"/>
</dbReference>
<proteinExistence type="predicted"/>
<accession>A0A811Y6D7</accession>
<organism evidence="4 5">
    <name type="scientific">Nyctereutes procyonoides</name>
    <name type="common">Raccoon dog</name>
    <name type="synonym">Canis procyonoides</name>
    <dbReference type="NCBI Taxonomy" id="34880"/>
    <lineage>
        <taxon>Eukaryota</taxon>
        <taxon>Metazoa</taxon>
        <taxon>Chordata</taxon>
        <taxon>Craniata</taxon>
        <taxon>Vertebrata</taxon>
        <taxon>Euteleostomi</taxon>
        <taxon>Mammalia</taxon>
        <taxon>Eutheria</taxon>
        <taxon>Laurasiatheria</taxon>
        <taxon>Carnivora</taxon>
        <taxon>Caniformia</taxon>
        <taxon>Canidae</taxon>
        <taxon>Nyctereutes</taxon>
    </lineage>
</organism>
<dbReference type="GO" id="GO:0008442">
    <property type="term" value="F:3-hydroxyisobutyrate dehydrogenase activity"/>
    <property type="evidence" value="ECO:0007669"/>
    <property type="project" value="TreeGrafter"/>
</dbReference>
<keyword evidence="2" id="KW-0560">Oxidoreductase</keyword>
<dbReference type="EMBL" id="CAJHUB010000661">
    <property type="protein sequence ID" value="CAD7671184.1"/>
    <property type="molecule type" value="Genomic_DNA"/>
</dbReference>
<name>A0A811Y6D7_NYCPR</name>
<sequence>MPEDFLYLKTKQNTLCSRSMASKTPVGFIGQGNMADIITMLPASINAREAYSERLLIDFSTMDPTGSKELAKEMEKMGTFSWIPLSFMVREAEDKFVAVQESLRCMCSNVVYYGAVGTSTDLEIQVGLDSKLFAKILNMSSGWCWSSDTTLTKSPILLDSQAQVYRMMCAKGYSEKDFSCIFQFL</sequence>
<dbReference type="PANTHER" id="PTHR22981:SF7">
    <property type="entry name" value="3-HYDROXYISOBUTYRATE DEHYDROGENASE, MITOCHONDRIAL"/>
    <property type="match status" value="1"/>
</dbReference>
<evidence type="ECO:0000313" key="5">
    <source>
        <dbReference type="Proteomes" id="UP000645828"/>
    </source>
</evidence>
<protein>
    <submittedName>
        <fullName evidence="4">(raccoon dog) hypothetical protein</fullName>
    </submittedName>
</protein>
<dbReference type="Gene3D" id="3.40.50.720">
    <property type="entry name" value="NAD(P)-binding Rossmann-like Domain"/>
    <property type="match status" value="1"/>
</dbReference>